<sequence length="196" mass="21101">MTRQAIDLTQVHRNSQAQMLERTKDLGFQSSGYLDQDVPDPSQTQLAPIADPVLDYALIELDNSISSSVIQTDSRKVLEAIVSRAKKVLTAPIDTSIYAVTGLAGVIKGHLSGTPIFMQLPGIKAIQELWEVSLPLGLQPGDSGSMVIDAENGNVLGHIISGSSQGTACIIPMYKILNDIRERSHINPSSTLLNPE</sequence>
<dbReference type="SUPFAM" id="SSF50494">
    <property type="entry name" value="Trypsin-like serine proteases"/>
    <property type="match status" value="1"/>
</dbReference>
<dbReference type="Proteomes" id="UP000297299">
    <property type="component" value="Unassembled WGS sequence"/>
</dbReference>
<comment type="caution">
    <text evidence="1">The sequence shown here is derived from an EMBL/GenBank/DDBJ whole genome shotgun (WGS) entry which is preliminary data.</text>
</comment>
<evidence type="ECO:0000313" key="2">
    <source>
        <dbReference type="Proteomes" id="UP000297299"/>
    </source>
</evidence>
<accession>A0A4Y8D561</accession>
<protein>
    <submittedName>
        <fullName evidence="1">Uncharacterized protein</fullName>
    </submittedName>
</protein>
<evidence type="ECO:0000313" key="1">
    <source>
        <dbReference type="EMBL" id="TEY69580.1"/>
    </source>
</evidence>
<proteinExistence type="predicted"/>
<organism evidence="1 2">
    <name type="scientific">Botryotinia calthae</name>
    <dbReference type="NCBI Taxonomy" id="38488"/>
    <lineage>
        <taxon>Eukaryota</taxon>
        <taxon>Fungi</taxon>
        <taxon>Dikarya</taxon>
        <taxon>Ascomycota</taxon>
        <taxon>Pezizomycotina</taxon>
        <taxon>Leotiomycetes</taxon>
        <taxon>Helotiales</taxon>
        <taxon>Sclerotiniaceae</taxon>
        <taxon>Botryotinia</taxon>
    </lineage>
</organism>
<name>A0A4Y8D561_9HELO</name>
<dbReference type="InterPro" id="IPR009003">
    <property type="entry name" value="Peptidase_S1_PA"/>
</dbReference>
<gene>
    <name evidence="1" type="ORF">BOTCAL_0112g00180</name>
</gene>
<dbReference type="OrthoDB" id="3562584at2759"/>
<dbReference type="STRING" id="38488.A0A4Y8D561"/>
<dbReference type="AlphaFoldDB" id="A0A4Y8D561"/>
<keyword evidence="2" id="KW-1185">Reference proteome</keyword>
<reference evidence="1 2" key="1">
    <citation type="submission" date="2017-11" db="EMBL/GenBank/DDBJ databases">
        <title>Comparative genomics of Botrytis spp.</title>
        <authorList>
            <person name="Valero-Jimenez C.A."/>
            <person name="Tapia P."/>
            <person name="Veloso J."/>
            <person name="Silva-Moreno E."/>
            <person name="Staats M."/>
            <person name="Valdes J.H."/>
            <person name="Van Kan J.A.L."/>
        </authorList>
    </citation>
    <scope>NUCLEOTIDE SEQUENCE [LARGE SCALE GENOMIC DNA]</scope>
    <source>
        <strain evidence="1 2">MUCL2830</strain>
    </source>
</reference>
<dbReference type="EMBL" id="PHWZ01000112">
    <property type="protein sequence ID" value="TEY69580.1"/>
    <property type="molecule type" value="Genomic_DNA"/>
</dbReference>